<dbReference type="PROSITE" id="PS50801">
    <property type="entry name" value="STAS"/>
    <property type="match status" value="1"/>
</dbReference>
<keyword evidence="3" id="KW-1185">Reference proteome</keyword>
<dbReference type="AlphaFoldDB" id="A0A5C7GEQ9"/>
<dbReference type="Pfam" id="PF01740">
    <property type="entry name" value="STAS"/>
    <property type="match status" value="1"/>
</dbReference>
<reference evidence="2 3" key="1">
    <citation type="submission" date="2019-08" db="EMBL/GenBank/DDBJ databases">
        <title>Seonamhaeicola sediminis sp. nov., isolated from marine sediment.</title>
        <authorList>
            <person name="Cao W.R."/>
        </authorList>
    </citation>
    <scope>NUCLEOTIDE SEQUENCE [LARGE SCALE GENOMIC DNA]</scope>
    <source>
        <strain evidence="2 3">1505</strain>
    </source>
</reference>
<dbReference type="InterPro" id="IPR002645">
    <property type="entry name" value="STAS_dom"/>
</dbReference>
<dbReference type="OrthoDB" id="1163458at2"/>
<dbReference type="EMBL" id="VRKQ01000018">
    <property type="protein sequence ID" value="TXG35322.1"/>
    <property type="molecule type" value="Genomic_DNA"/>
</dbReference>
<dbReference type="Proteomes" id="UP000321080">
    <property type="component" value="Unassembled WGS sequence"/>
</dbReference>
<comment type="caution">
    <text evidence="2">The sequence shown here is derived from an EMBL/GenBank/DDBJ whole genome shotgun (WGS) entry which is preliminary data.</text>
</comment>
<dbReference type="SUPFAM" id="SSF52091">
    <property type="entry name" value="SpoIIaa-like"/>
    <property type="match status" value="1"/>
</dbReference>
<accession>A0A5C7GEQ9</accession>
<evidence type="ECO:0000313" key="3">
    <source>
        <dbReference type="Proteomes" id="UP000321080"/>
    </source>
</evidence>
<dbReference type="RefSeq" id="WP_147769665.1">
    <property type="nucleotide sequence ID" value="NZ_VRKQ01000018.1"/>
</dbReference>
<evidence type="ECO:0000259" key="1">
    <source>
        <dbReference type="PROSITE" id="PS50801"/>
    </source>
</evidence>
<protein>
    <recommendedName>
        <fullName evidence="1">STAS domain-containing protein</fullName>
    </recommendedName>
</protein>
<evidence type="ECO:0000313" key="2">
    <source>
        <dbReference type="EMBL" id="TXG35322.1"/>
    </source>
</evidence>
<name>A0A5C7GEQ9_9FLAO</name>
<gene>
    <name evidence="2" type="ORF">FUA22_16370</name>
</gene>
<feature type="domain" description="STAS" evidence="1">
    <location>
        <begin position="1"/>
        <end position="92"/>
    </location>
</feature>
<proteinExistence type="predicted"/>
<sequence length="92" mass="10445">MSLKITEKEGTFYLDGSINTLTSSLLENHFTHLLHLNNELTINIEGVNEINSNGVSTLLDLYFKASKSNKRLWFTGYGSKDIYNQYNSLNPV</sequence>
<dbReference type="Gene3D" id="3.30.750.24">
    <property type="entry name" value="STAS domain"/>
    <property type="match status" value="1"/>
</dbReference>
<organism evidence="2 3">
    <name type="scientific">Seonamhaeicola maritimus</name>
    <dbReference type="NCBI Taxonomy" id="2591822"/>
    <lineage>
        <taxon>Bacteria</taxon>
        <taxon>Pseudomonadati</taxon>
        <taxon>Bacteroidota</taxon>
        <taxon>Flavobacteriia</taxon>
        <taxon>Flavobacteriales</taxon>
        <taxon>Flavobacteriaceae</taxon>
    </lineage>
</organism>
<dbReference type="InterPro" id="IPR036513">
    <property type="entry name" value="STAS_dom_sf"/>
</dbReference>